<gene>
    <name evidence="1" type="ORF">GCM10011574_58960</name>
</gene>
<dbReference type="OrthoDB" id="8877021at2"/>
<reference evidence="1" key="2">
    <citation type="submission" date="2020-09" db="EMBL/GenBank/DDBJ databases">
        <authorList>
            <person name="Sun Q."/>
            <person name="Zhou Y."/>
        </authorList>
    </citation>
    <scope>NUCLEOTIDE SEQUENCE</scope>
    <source>
        <strain evidence="1">CGMCC 4.7138</strain>
    </source>
</reference>
<reference evidence="1" key="1">
    <citation type="journal article" date="2014" name="Int. J. Syst. Evol. Microbiol.">
        <title>Complete genome sequence of Corynebacterium casei LMG S-19264T (=DSM 44701T), isolated from a smear-ripened cheese.</title>
        <authorList>
            <consortium name="US DOE Joint Genome Institute (JGI-PGF)"/>
            <person name="Walter F."/>
            <person name="Albersmeier A."/>
            <person name="Kalinowski J."/>
            <person name="Ruckert C."/>
        </authorList>
    </citation>
    <scope>NUCLEOTIDE SEQUENCE</scope>
    <source>
        <strain evidence="1">CGMCC 4.7138</strain>
    </source>
</reference>
<dbReference type="EMBL" id="BMMN01000014">
    <property type="protein sequence ID" value="GGO26489.1"/>
    <property type="molecule type" value="Genomic_DNA"/>
</dbReference>
<evidence type="ECO:0000313" key="1">
    <source>
        <dbReference type="EMBL" id="GGO26489.1"/>
    </source>
</evidence>
<accession>A0A8H9H512</accession>
<sequence>MTDYTGFRGKLPYASEIFGVYQPLIGWKSRRKLIRVGNDIDGISIPTDAYVPDVDVRFDGDTVSLGHVSPAQHAGERPKSQNDSLFFASVGDSLKRLRRAPQNAEEWKRVFTNVGGAGEAPSLEDSFKIRLERDVFPKWRDATATRIKVAARAVQRLPNEDPAQYQQRQDVAREIAKAGALADLERESVIAQLLNDLFTVGDVATLNRLFYPPSSVVPTDEAVRAFLAKAREAYDDPFVLFRPNKDLADVSLSPIGIVHLFRQYFFELDTFLGTPTGHIWLSPGSSVELVEVSTRKVTVERTTSTLYETTSAVERTATDQDEISAAVKQDNRDDVKLGITSTVHQSWGSGNATATASLSLDRTQQTAREETHKRMRQQTEKLSTQIRQNFQSTFKTVTETTDVSSKRYVLQNSTAELINYELRRKMRQVGVQVQDIGTFLCWETFVDEPGRALGLAELVHIAKPADLQPQPDQNEIPVPPRIVKSFQVNAVWNFGDRRQRNHLDLGYIPLDTVSLPVQPETGYQLENPGGRVALSISSLAGEGSEGQRYAFVGQLVGTNQIQVGVLAGASGISWDKRVDYVLVGELAFVPTPEKIAEIEAANNKIVADKEAASRAQKRAAEEAFQRAAKERIEQAADIRSRPFEELREEERTVVYRQLIRTLMSDHFYNMPASAEADELRHVLSELINAIFDVDKMLYFVAPEWWKPRTHYSQYAGSAHPFGASSITDWADHEARTDNYYITHDSQPARLGSSLGWLLQLDGDNHRNAFLNAPWVKAVIPVRPGRERAAVNWLQQMNVEGIDGLDKPYAASAAELDEIRHGLLTADPHDPVGDVPTLSDAIRFLCLDVTRKHEESVQVRKFPNDVSIHDDDKVSSTPVEKVYEHGFYPLQGGFRVDPRKPDPSNPDAHFQIFDQWMEVLPTDQVVPVEVRYDPVTGRLIAEPPD</sequence>
<organism evidence="1 2">
    <name type="scientific">Microbispora bryophytorum</name>
    <dbReference type="NCBI Taxonomy" id="1460882"/>
    <lineage>
        <taxon>Bacteria</taxon>
        <taxon>Bacillati</taxon>
        <taxon>Actinomycetota</taxon>
        <taxon>Actinomycetes</taxon>
        <taxon>Streptosporangiales</taxon>
        <taxon>Streptosporangiaceae</taxon>
        <taxon>Microbispora</taxon>
    </lineage>
</organism>
<dbReference type="Proteomes" id="UP000653480">
    <property type="component" value="Unassembled WGS sequence"/>
</dbReference>
<dbReference type="RefSeq" id="WP_142575100.1">
    <property type="nucleotide sequence ID" value="NZ_BMMN01000014.1"/>
</dbReference>
<protein>
    <submittedName>
        <fullName evidence="1">Uncharacterized protein</fullName>
    </submittedName>
</protein>
<dbReference type="AlphaFoldDB" id="A0A8H9H512"/>
<evidence type="ECO:0000313" key="2">
    <source>
        <dbReference type="Proteomes" id="UP000653480"/>
    </source>
</evidence>
<name>A0A8H9H512_9ACTN</name>
<proteinExistence type="predicted"/>
<comment type="caution">
    <text evidence="1">The sequence shown here is derived from an EMBL/GenBank/DDBJ whole genome shotgun (WGS) entry which is preliminary data.</text>
</comment>
<keyword evidence="2" id="KW-1185">Reference proteome</keyword>